<organism evidence="1 2">
    <name type="scientific">Ephemerocybe angulata</name>
    <dbReference type="NCBI Taxonomy" id="980116"/>
    <lineage>
        <taxon>Eukaryota</taxon>
        <taxon>Fungi</taxon>
        <taxon>Dikarya</taxon>
        <taxon>Basidiomycota</taxon>
        <taxon>Agaricomycotina</taxon>
        <taxon>Agaricomycetes</taxon>
        <taxon>Agaricomycetidae</taxon>
        <taxon>Agaricales</taxon>
        <taxon>Agaricineae</taxon>
        <taxon>Psathyrellaceae</taxon>
        <taxon>Ephemerocybe</taxon>
    </lineage>
</organism>
<gene>
    <name evidence="1" type="ORF">D9611_011224</name>
</gene>
<dbReference type="EMBL" id="JAACJK010000009">
    <property type="protein sequence ID" value="KAF5339192.1"/>
    <property type="molecule type" value="Genomic_DNA"/>
</dbReference>
<reference evidence="1 2" key="1">
    <citation type="journal article" date="2020" name="ISME J.">
        <title>Uncovering the hidden diversity of litter-decomposition mechanisms in mushroom-forming fungi.</title>
        <authorList>
            <person name="Floudas D."/>
            <person name="Bentzer J."/>
            <person name="Ahren D."/>
            <person name="Johansson T."/>
            <person name="Persson P."/>
            <person name="Tunlid A."/>
        </authorList>
    </citation>
    <scope>NUCLEOTIDE SEQUENCE [LARGE SCALE GENOMIC DNA]</scope>
    <source>
        <strain evidence="1 2">CBS 175.51</strain>
    </source>
</reference>
<sequence length="224" mass="26091">MSTELKTQHFTRFMDFYGDLPDEFLPWMLLQTSDGTQWTIKQWIDNLLALFPRDTIPAKLHLQKGLSFQPPRFLFGWAMSSSVLFKIAQRCNFLPPNTRGPETLKWAKMVLPLNAVLREKFPEIMARLPGYALIDPVMTTDWRYHQCIVLADSYVTGNSKPSQDDINTLKDFLGIGEGSTQALADNQAKWWVDYGQYTWRYMDSREFNAVSKPWLKEVRKLQSK</sequence>
<protein>
    <submittedName>
        <fullName evidence="1">Uncharacterized protein</fullName>
    </submittedName>
</protein>
<dbReference type="AlphaFoldDB" id="A0A8H5FJS4"/>
<name>A0A8H5FJS4_9AGAR</name>
<comment type="caution">
    <text evidence="1">The sequence shown here is derived from an EMBL/GenBank/DDBJ whole genome shotgun (WGS) entry which is preliminary data.</text>
</comment>
<evidence type="ECO:0000313" key="2">
    <source>
        <dbReference type="Proteomes" id="UP000541558"/>
    </source>
</evidence>
<evidence type="ECO:0000313" key="1">
    <source>
        <dbReference type="EMBL" id="KAF5339192.1"/>
    </source>
</evidence>
<accession>A0A8H5FJS4</accession>
<proteinExistence type="predicted"/>
<keyword evidence="2" id="KW-1185">Reference proteome</keyword>
<dbReference type="OrthoDB" id="3053056at2759"/>
<dbReference type="Proteomes" id="UP000541558">
    <property type="component" value="Unassembled WGS sequence"/>
</dbReference>